<protein>
    <submittedName>
        <fullName evidence="10">Peptidase S8 and S53 subtilisin kexin sedolisin</fullName>
    </submittedName>
</protein>
<keyword evidence="2" id="KW-0645">Protease</keyword>
<keyword evidence="3 7" id="KW-0732">Signal</keyword>
<dbReference type="InterPro" id="IPR015500">
    <property type="entry name" value="Peptidase_S8_subtilisin-rel"/>
</dbReference>
<evidence type="ECO:0000256" key="4">
    <source>
        <dbReference type="ARBA" id="ARBA00022801"/>
    </source>
</evidence>
<dbReference type="PRINTS" id="PR00723">
    <property type="entry name" value="SUBTILISIN"/>
</dbReference>
<dbReference type="InterPro" id="IPR036852">
    <property type="entry name" value="Peptidase_S8/S53_dom_sf"/>
</dbReference>
<feature type="domain" description="Peptidase S8/S53" evidence="8">
    <location>
        <begin position="163"/>
        <end position="413"/>
    </location>
</feature>
<accession>A0A444W8C7</accession>
<dbReference type="Gene3D" id="3.40.50.200">
    <property type="entry name" value="Peptidase S8/S53 domain"/>
    <property type="match status" value="1"/>
</dbReference>
<keyword evidence="11" id="KW-1185">Reference proteome</keyword>
<dbReference type="RefSeq" id="WP_129751630.1">
    <property type="nucleotide sequence ID" value="NZ_JUIW01000008.1"/>
</dbReference>
<dbReference type="Gene3D" id="2.60.120.380">
    <property type="match status" value="1"/>
</dbReference>
<name>A0A444W8C7_9FLAO</name>
<dbReference type="PANTHER" id="PTHR43399:SF4">
    <property type="entry name" value="CELL WALL-ASSOCIATED PROTEASE"/>
    <property type="match status" value="1"/>
</dbReference>
<dbReference type="CDD" id="cd04842">
    <property type="entry name" value="Peptidases_S8_Kp43_protease"/>
    <property type="match status" value="1"/>
</dbReference>
<dbReference type="EMBL" id="JUIW01000008">
    <property type="protein sequence ID" value="RYJ42130.1"/>
    <property type="molecule type" value="Genomic_DNA"/>
</dbReference>
<dbReference type="PROSITE" id="PS00138">
    <property type="entry name" value="SUBTILASE_SER"/>
    <property type="match status" value="1"/>
</dbReference>
<evidence type="ECO:0000256" key="5">
    <source>
        <dbReference type="ARBA" id="ARBA00022825"/>
    </source>
</evidence>
<organism evidence="10 11">
    <name type="scientific">Flavobacterium beibuense</name>
    <dbReference type="NCBI Taxonomy" id="657326"/>
    <lineage>
        <taxon>Bacteria</taxon>
        <taxon>Pseudomonadati</taxon>
        <taxon>Bacteroidota</taxon>
        <taxon>Flavobacteriia</taxon>
        <taxon>Flavobacteriales</taxon>
        <taxon>Flavobacteriaceae</taxon>
        <taxon>Flavobacterium</taxon>
    </lineage>
</organism>
<feature type="signal peptide" evidence="7">
    <location>
        <begin position="1"/>
        <end position="23"/>
    </location>
</feature>
<reference evidence="10 11" key="1">
    <citation type="submission" date="2014-12" db="EMBL/GenBank/DDBJ databases">
        <title>Genome sequence of Flavobacterium beibuense RSKm HC5.</title>
        <authorList>
            <person name="Kim J.F."/>
            <person name="Song J.Y."/>
            <person name="Kwak M.-J."/>
            <person name="Lee S.-W."/>
        </authorList>
    </citation>
    <scope>NUCLEOTIDE SEQUENCE [LARGE SCALE GENOMIC DNA]</scope>
    <source>
        <strain evidence="10 11">RSKm HC5</strain>
    </source>
</reference>
<dbReference type="SUPFAM" id="SSF49785">
    <property type="entry name" value="Galactose-binding domain-like"/>
    <property type="match status" value="1"/>
</dbReference>
<dbReference type="Pfam" id="PF00082">
    <property type="entry name" value="Peptidase_S8"/>
    <property type="match status" value="1"/>
</dbReference>
<proteinExistence type="inferred from homology"/>
<feature type="domain" description="Secretion system C-terminal sorting" evidence="9">
    <location>
        <begin position="579"/>
        <end position="650"/>
    </location>
</feature>
<dbReference type="GO" id="GO:0006508">
    <property type="term" value="P:proteolysis"/>
    <property type="evidence" value="ECO:0007669"/>
    <property type="project" value="UniProtKB-KW"/>
</dbReference>
<dbReference type="InterPro" id="IPR034058">
    <property type="entry name" value="TagA/B/C/D_pept_dom"/>
</dbReference>
<keyword evidence="4" id="KW-0378">Hydrolase</keyword>
<sequence length="651" mass="70103">MKKNTLSAFLLLSLGFAGLTANAQSNPELRAKIIAQYDQAEISRVRAELQDYNEKNYNRALELAKVNGWPLVVKDKNGGNCYLSGVTKNDEPLYKGNDNNYGPSSSAITARVNHLRAGGSLGLDLQGQGMTVGMWEIRGPLTTHEQLVGRITPGDQVAFSSSSSAALNESGHATHVAGTLIGSGNGDITAMGMAPQANLLAYDSYLDNDEALAAATNPNIMLLISNHSYGFKVGTVPAWLQGAYSLESRQWDEVMHAAPYYQAVISAGNDREGANTNDLLIGNKVSKNAIVVAAVEGVANYNIAGDVDMSEFSSWGPTDDGRIKPDISMKGVAVHSSYPVFSEDNSSIISGYVKLQGTSMASPGVAGTLLLWQQYYSELNGEFMRAATLKALMINSADEAGSFPGPDQKFGWGLINAKRAIETINANGETSIIDGDLVLNPGETYTRNIMVEGNQDLRVTVVWTDPAWIDIAVDENDNNDSTSKLVNDLDVRVQGEGDIFPSLPWVLGDFLALGAVKGDNDKDNVEDILISQNEITPGVYTITVTHKGTLAQAQRFSLVVNAVTDEFNVRDSKYNSVSVYPNPATDVVNIKLGSGVQGTEGSVVMYDLQGRIVRQFNSLVDKVDVSSLNSGMYILNIEYDGYTESKKIMVK</sequence>
<dbReference type="PROSITE" id="PS51892">
    <property type="entry name" value="SUBTILASE"/>
    <property type="match status" value="1"/>
</dbReference>
<dbReference type="SUPFAM" id="SSF52743">
    <property type="entry name" value="Subtilisin-like"/>
    <property type="match status" value="1"/>
</dbReference>
<evidence type="ECO:0000259" key="9">
    <source>
        <dbReference type="Pfam" id="PF18962"/>
    </source>
</evidence>
<dbReference type="AlphaFoldDB" id="A0A444W8C7"/>
<dbReference type="InterPro" id="IPR008979">
    <property type="entry name" value="Galactose-bd-like_sf"/>
</dbReference>
<keyword evidence="5" id="KW-0720">Serine protease</keyword>
<dbReference type="GO" id="GO:0004252">
    <property type="term" value="F:serine-type endopeptidase activity"/>
    <property type="evidence" value="ECO:0007669"/>
    <property type="project" value="InterPro"/>
</dbReference>
<comment type="similarity">
    <text evidence="1 6">Belongs to the peptidase S8 family.</text>
</comment>
<comment type="caution">
    <text evidence="10">The sequence shown here is derived from an EMBL/GenBank/DDBJ whole genome shotgun (WGS) entry which is preliminary data.</text>
</comment>
<dbReference type="NCBIfam" id="TIGR04183">
    <property type="entry name" value="Por_Secre_tail"/>
    <property type="match status" value="1"/>
</dbReference>
<evidence type="ECO:0000256" key="1">
    <source>
        <dbReference type="ARBA" id="ARBA00011073"/>
    </source>
</evidence>
<gene>
    <name evidence="10" type="ORF">NU09_2534</name>
</gene>
<feature type="chain" id="PRO_5019104844" evidence="7">
    <location>
        <begin position="24"/>
        <end position="651"/>
    </location>
</feature>
<dbReference type="InterPro" id="IPR026444">
    <property type="entry name" value="Secre_tail"/>
</dbReference>
<evidence type="ECO:0000313" key="11">
    <source>
        <dbReference type="Proteomes" id="UP000289775"/>
    </source>
</evidence>
<dbReference type="InterPro" id="IPR051048">
    <property type="entry name" value="Peptidase_S8/S53_subtilisin"/>
</dbReference>
<evidence type="ECO:0000259" key="8">
    <source>
        <dbReference type="Pfam" id="PF00082"/>
    </source>
</evidence>
<dbReference type="Proteomes" id="UP000289775">
    <property type="component" value="Unassembled WGS sequence"/>
</dbReference>
<dbReference type="InterPro" id="IPR000209">
    <property type="entry name" value="Peptidase_S8/S53_dom"/>
</dbReference>
<dbReference type="Pfam" id="PF18962">
    <property type="entry name" value="Por_Secre_tail"/>
    <property type="match status" value="1"/>
</dbReference>
<evidence type="ECO:0000256" key="6">
    <source>
        <dbReference type="PROSITE-ProRule" id="PRU01240"/>
    </source>
</evidence>
<dbReference type="OrthoDB" id="9792152at2"/>
<evidence type="ECO:0000256" key="2">
    <source>
        <dbReference type="ARBA" id="ARBA00022670"/>
    </source>
</evidence>
<dbReference type="PANTHER" id="PTHR43399">
    <property type="entry name" value="SUBTILISIN-RELATED"/>
    <property type="match status" value="1"/>
</dbReference>
<comment type="caution">
    <text evidence="6">Lacks conserved residue(s) required for the propagation of feature annotation.</text>
</comment>
<evidence type="ECO:0000256" key="3">
    <source>
        <dbReference type="ARBA" id="ARBA00022729"/>
    </source>
</evidence>
<evidence type="ECO:0000256" key="7">
    <source>
        <dbReference type="SAM" id="SignalP"/>
    </source>
</evidence>
<dbReference type="InterPro" id="IPR023828">
    <property type="entry name" value="Peptidase_S8_Ser-AS"/>
</dbReference>
<evidence type="ECO:0000313" key="10">
    <source>
        <dbReference type="EMBL" id="RYJ42130.1"/>
    </source>
</evidence>